<evidence type="ECO:0000313" key="1">
    <source>
        <dbReference type="EMBL" id="BBM86861.1"/>
    </source>
</evidence>
<organism evidence="1 2">
    <name type="scientific">Uabimicrobium amorphum</name>
    <dbReference type="NCBI Taxonomy" id="2596890"/>
    <lineage>
        <taxon>Bacteria</taxon>
        <taxon>Pseudomonadati</taxon>
        <taxon>Planctomycetota</taxon>
        <taxon>Candidatus Uabimicrobiia</taxon>
        <taxon>Candidatus Uabimicrobiales</taxon>
        <taxon>Candidatus Uabimicrobiaceae</taxon>
        <taxon>Candidatus Uabimicrobium</taxon>
    </lineage>
</organism>
<name>A0A5S9ISZ6_UABAM</name>
<keyword evidence="2" id="KW-1185">Reference proteome</keyword>
<proteinExistence type="predicted"/>
<dbReference type="EMBL" id="AP019860">
    <property type="protein sequence ID" value="BBM86861.1"/>
    <property type="molecule type" value="Genomic_DNA"/>
</dbReference>
<accession>A0A5S9ISZ6</accession>
<sequence>MNNLNPSELPEVSIISMCGSNYQKDSAEIASLLQDYQYYMMYKEKYKENGPRFRGVKLI</sequence>
<reference evidence="1 2" key="1">
    <citation type="submission" date="2019-08" db="EMBL/GenBank/DDBJ databases">
        <title>Complete genome sequence of Candidatus Uab amorphum.</title>
        <authorList>
            <person name="Shiratori T."/>
            <person name="Suzuki S."/>
            <person name="Kakizawa Y."/>
            <person name="Ishida K."/>
        </authorList>
    </citation>
    <scope>NUCLEOTIDE SEQUENCE [LARGE SCALE GENOMIC DNA]</scope>
    <source>
        <strain evidence="1 2">SRT547</strain>
    </source>
</reference>
<protein>
    <submittedName>
        <fullName evidence="1">Uncharacterized protein</fullName>
    </submittedName>
</protein>
<dbReference type="AlphaFoldDB" id="A0A5S9ISZ6"/>
<dbReference type="KEGG" id="uam:UABAM_05261"/>
<dbReference type="RefSeq" id="WP_151970899.1">
    <property type="nucleotide sequence ID" value="NZ_AP019860.1"/>
</dbReference>
<evidence type="ECO:0000313" key="2">
    <source>
        <dbReference type="Proteomes" id="UP000326354"/>
    </source>
</evidence>
<dbReference type="Proteomes" id="UP000326354">
    <property type="component" value="Chromosome"/>
</dbReference>
<gene>
    <name evidence="1" type="ORF">UABAM_05261</name>
</gene>